<comment type="caution">
    <text evidence="1">The sequence shown here is derived from an EMBL/GenBank/DDBJ whole genome shotgun (WGS) entry which is preliminary data.</text>
</comment>
<gene>
    <name evidence="1" type="ORF">B0H67DRAFT_150685</name>
</gene>
<protein>
    <submittedName>
        <fullName evidence="1">Uncharacterized protein</fullName>
    </submittedName>
</protein>
<name>A0AA40AP42_9PEZI</name>
<dbReference type="EMBL" id="JAUKUA010000003">
    <property type="protein sequence ID" value="KAK0719372.1"/>
    <property type="molecule type" value="Genomic_DNA"/>
</dbReference>
<dbReference type="AlphaFoldDB" id="A0AA40AP42"/>
<organism evidence="1 2">
    <name type="scientific">Lasiosphaeris hirsuta</name>
    <dbReference type="NCBI Taxonomy" id="260670"/>
    <lineage>
        <taxon>Eukaryota</taxon>
        <taxon>Fungi</taxon>
        <taxon>Dikarya</taxon>
        <taxon>Ascomycota</taxon>
        <taxon>Pezizomycotina</taxon>
        <taxon>Sordariomycetes</taxon>
        <taxon>Sordariomycetidae</taxon>
        <taxon>Sordariales</taxon>
        <taxon>Lasiosphaeriaceae</taxon>
        <taxon>Lasiosphaeris</taxon>
    </lineage>
</organism>
<dbReference type="Proteomes" id="UP001172102">
    <property type="component" value="Unassembled WGS sequence"/>
</dbReference>
<reference evidence="1" key="1">
    <citation type="submission" date="2023-06" db="EMBL/GenBank/DDBJ databases">
        <title>Genome-scale phylogeny and comparative genomics of the fungal order Sordariales.</title>
        <authorList>
            <consortium name="Lawrence Berkeley National Laboratory"/>
            <person name="Hensen N."/>
            <person name="Bonometti L."/>
            <person name="Westerberg I."/>
            <person name="Brannstrom I.O."/>
            <person name="Guillou S."/>
            <person name="Cros-Aarteil S."/>
            <person name="Calhoun S."/>
            <person name="Haridas S."/>
            <person name="Kuo A."/>
            <person name="Mondo S."/>
            <person name="Pangilinan J."/>
            <person name="Riley R."/>
            <person name="Labutti K."/>
            <person name="Andreopoulos B."/>
            <person name="Lipzen A."/>
            <person name="Chen C."/>
            <person name="Yanf M."/>
            <person name="Daum C."/>
            <person name="Ng V."/>
            <person name="Clum A."/>
            <person name="Steindorff A."/>
            <person name="Ohm R."/>
            <person name="Martin F."/>
            <person name="Silar P."/>
            <person name="Natvig D."/>
            <person name="Lalanne C."/>
            <person name="Gautier V."/>
            <person name="Ament-Velasquez S.L."/>
            <person name="Kruys A."/>
            <person name="Hutchinson M.I."/>
            <person name="Powell A.J."/>
            <person name="Barry K."/>
            <person name="Miller A.N."/>
            <person name="Grigoriev I.V."/>
            <person name="Debuchy R."/>
            <person name="Gladieux P."/>
            <person name="Thoren M.H."/>
            <person name="Johannesson H."/>
        </authorList>
    </citation>
    <scope>NUCLEOTIDE SEQUENCE</scope>
    <source>
        <strain evidence="1">SMH4607-1</strain>
    </source>
</reference>
<evidence type="ECO:0000313" key="1">
    <source>
        <dbReference type="EMBL" id="KAK0719372.1"/>
    </source>
</evidence>
<keyword evidence="2" id="KW-1185">Reference proteome</keyword>
<sequence>MACTPLARFVRADMLNVGEHYCHPGQTETHVVALTRIETEPERSGGLMGNELRIGGV</sequence>
<accession>A0AA40AP42</accession>
<proteinExistence type="predicted"/>
<evidence type="ECO:0000313" key="2">
    <source>
        <dbReference type="Proteomes" id="UP001172102"/>
    </source>
</evidence>